<keyword evidence="4" id="KW-0539">Nucleus</keyword>
<dbReference type="InterPro" id="IPR048591">
    <property type="entry name" value="WDHD1/CFT4_hel"/>
</dbReference>
<evidence type="ECO:0000256" key="1">
    <source>
        <dbReference type="ARBA" id="ARBA00004123"/>
    </source>
</evidence>
<feature type="domain" description="WDHD1/CFT4 second beta-propeller" evidence="6">
    <location>
        <begin position="433"/>
        <end position="751"/>
    </location>
</feature>
<evidence type="ECO:0000259" key="6">
    <source>
        <dbReference type="Pfam" id="PF12341"/>
    </source>
</evidence>
<evidence type="ECO:0000259" key="7">
    <source>
        <dbReference type="Pfam" id="PF20946"/>
    </source>
</evidence>
<dbReference type="SMART" id="SM00320">
    <property type="entry name" value="WD40"/>
    <property type="match status" value="6"/>
</dbReference>
<evidence type="ECO:0000256" key="2">
    <source>
        <dbReference type="ARBA" id="ARBA00022574"/>
    </source>
</evidence>
<dbReference type="GO" id="GO:0000278">
    <property type="term" value="P:mitotic cell cycle"/>
    <property type="evidence" value="ECO:0007669"/>
    <property type="project" value="TreeGrafter"/>
</dbReference>
<dbReference type="PANTHER" id="PTHR19932">
    <property type="entry name" value="WD REPEAT AND HMG-BOX DNA BINDING PROTEIN"/>
    <property type="match status" value="1"/>
</dbReference>
<gene>
    <name evidence="9" type="ORF">INT47_002790</name>
</gene>
<dbReference type="InterPro" id="IPR022100">
    <property type="entry name" value="WDHD1/CFT4_beta-prop_2nd"/>
</dbReference>
<dbReference type="SUPFAM" id="SSF50978">
    <property type="entry name" value="WD40 repeat-like"/>
    <property type="match status" value="1"/>
</dbReference>
<feature type="repeat" description="WD" evidence="5">
    <location>
        <begin position="137"/>
        <end position="168"/>
    </location>
</feature>
<keyword evidence="3" id="KW-0677">Repeat</keyword>
<feature type="repeat" description="WD" evidence="5">
    <location>
        <begin position="233"/>
        <end position="274"/>
    </location>
</feature>
<dbReference type="Proteomes" id="UP000603453">
    <property type="component" value="Unassembled WGS sequence"/>
</dbReference>
<comment type="caution">
    <text evidence="9">The sequence shown here is derived from an EMBL/GenBank/DDBJ whole genome shotgun (WGS) entry which is preliminary data.</text>
</comment>
<evidence type="ECO:0008006" key="11">
    <source>
        <dbReference type="Google" id="ProtNLM"/>
    </source>
</evidence>
<dbReference type="GO" id="GO:0006281">
    <property type="term" value="P:DNA repair"/>
    <property type="evidence" value="ECO:0007669"/>
    <property type="project" value="TreeGrafter"/>
</dbReference>
<dbReference type="OrthoDB" id="427368at2759"/>
<dbReference type="InterPro" id="IPR015943">
    <property type="entry name" value="WD40/YVTN_repeat-like_dom_sf"/>
</dbReference>
<sequence length="933" mass="103575">MKFESIKPIYGFPDGLTVACYLLDGREAVVGGATDGIKVYPAAPGDQDYVKTHITEHTEDVTCLASSKTKFASGGTDGLVLLYNNNTVHSFDKILVRSTVPIRSLAFHPDGTKLAIATDDNDIRVVLVADNSKIVLLKGHKHTVKSICYDPKGNYMLSSDVQGHVFIWAVGPQESAPRIVNTLAAVIYKSSMDSILQSTVTWNPDGTVFAFPGTNQDIRVFTSGIWKLSYALEGGHTEDIVTLAWSPNGYYLASACKGKLLVVWDTKTKTKITSDVNSTEITSLHWQPDGNQLLVTDAYGQIKFWDNVISTRESQLPHPAKMRVVKEQPAKSLELHELVHSQASDEMDDDLGDDVNMLFDDDDEGEDLGDMGEDVADFVIDDDGAGYVETPEEAAATLGRAKTQQTLNVNNANNQALIKRQQKLELAFDPPTTFQPGETPYHKPETNKSFDPAQGERRYMAYNLVGIITTIFEEAHSIINVEFHDQTAYRNFHFTDPNNYSMAAISTAGTVYAVESKTAVNKGKKLNADGEESESEDEEETTLVNSILYYRPNNTGAEKDWTHHMLPGEDVVSIAVNRVSVIAITSLGYVRIFTTSGVQRHVFSLDNIVTMAAMVDLALIVYSTGPAFTGQQNLNYILLNTDSNEILQRDHVHVTPDSELCWVGFSETNQAAVFDTAGVMRVLQRQRRPDQGCWVPVFDGKAHAAQLEKTEKYWPVGLLRDRLMCVVLRGNNPYPFFPRPPVKDIPLQLPLLEMNTEVGGLEQEVLRVNTCKLHEKDEAEATNAEEDYVDAFKEADSEMDIALLKLINLACKSEKVSRALDLANALHSLSSIDKAIRIASFHRFSSLAQKLTQIKETKFMGDEVETSTLADSFAALPSIYTSRESALDGDLSLINRYKRKDMSYMLMDDDDSMMNLSDDDHLSKRSKPFQFSS</sequence>
<feature type="domain" description="WDHD1/CFT4 helical bundle" evidence="7">
    <location>
        <begin position="761"/>
        <end position="860"/>
    </location>
</feature>
<proteinExistence type="predicted"/>
<feature type="domain" description="WDHD1 first WD40" evidence="8">
    <location>
        <begin position="10"/>
        <end position="303"/>
    </location>
</feature>
<dbReference type="PROSITE" id="PS50082">
    <property type="entry name" value="WD_REPEATS_2"/>
    <property type="match status" value="3"/>
</dbReference>
<keyword evidence="10" id="KW-1185">Reference proteome</keyword>
<dbReference type="InterPro" id="IPR001680">
    <property type="entry name" value="WD40_rpt"/>
</dbReference>
<comment type="subcellular location">
    <subcellularLocation>
        <location evidence="1">Nucleus</location>
    </subcellularLocation>
</comment>
<dbReference type="InterPro" id="IPR057646">
    <property type="entry name" value="WD40_WDHD1_1st"/>
</dbReference>
<keyword evidence="2 5" id="KW-0853">WD repeat</keyword>
<dbReference type="EMBL" id="JAEPRD010000079">
    <property type="protein sequence ID" value="KAG2200746.1"/>
    <property type="molecule type" value="Genomic_DNA"/>
</dbReference>
<dbReference type="Pfam" id="PF12341">
    <property type="entry name" value="Mcl1_mid"/>
    <property type="match status" value="1"/>
</dbReference>
<name>A0A8H7R046_9FUNG</name>
<dbReference type="Pfam" id="PF24817">
    <property type="entry name" value="WD40_WDHD1_1st"/>
    <property type="match status" value="1"/>
</dbReference>
<protein>
    <recommendedName>
        <fullName evidence="11">Minichromosome loss protein Mcl1 middle region domain-containing protein</fullName>
    </recommendedName>
</protein>
<evidence type="ECO:0000256" key="3">
    <source>
        <dbReference type="ARBA" id="ARBA00022737"/>
    </source>
</evidence>
<dbReference type="GO" id="GO:0006261">
    <property type="term" value="P:DNA-templated DNA replication"/>
    <property type="evidence" value="ECO:0007669"/>
    <property type="project" value="TreeGrafter"/>
</dbReference>
<dbReference type="AlphaFoldDB" id="A0A8H7R046"/>
<evidence type="ECO:0000313" key="9">
    <source>
        <dbReference type="EMBL" id="KAG2200746.1"/>
    </source>
</evidence>
<feature type="repeat" description="WD" evidence="5">
    <location>
        <begin position="274"/>
        <end position="306"/>
    </location>
</feature>
<dbReference type="InterPro" id="IPR036322">
    <property type="entry name" value="WD40_repeat_dom_sf"/>
</dbReference>
<evidence type="ECO:0000256" key="5">
    <source>
        <dbReference type="PROSITE-ProRule" id="PRU00221"/>
    </source>
</evidence>
<dbReference type="GO" id="GO:0043596">
    <property type="term" value="C:nuclear replication fork"/>
    <property type="evidence" value="ECO:0007669"/>
    <property type="project" value="TreeGrafter"/>
</dbReference>
<dbReference type="Gene3D" id="2.130.10.10">
    <property type="entry name" value="YVTN repeat-like/Quinoprotein amine dehydrogenase"/>
    <property type="match status" value="2"/>
</dbReference>
<organism evidence="9 10">
    <name type="scientific">Mucor saturninus</name>
    <dbReference type="NCBI Taxonomy" id="64648"/>
    <lineage>
        <taxon>Eukaryota</taxon>
        <taxon>Fungi</taxon>
        <taxon>Fungi incertae sedis</taxon>
        <taxon>Mucoromycota</taxon>
        <taxon>Mucoromycotina</taxon>
        <taxon>Mucoromycetes</taxon>
        <taxon>Mucorales</taxon>
        <taxon>Mucorineae</taxon>
        <taxon>Mucoraceae</taxon>
        <taxon>Mucor</taxon>
    </lineage>
</organism>
<dbReference type="GO" id="GO:0003682">
    <property type="term" value="F:chromatin binding"/>
    <property type="evidence" value="ECO:0007669"/>
    <property type="project" value="TreeGrafter"/>
</dbReference>
<reference evidence="9" key="1">
    <citation type="submission" date="2020-12" db="EMBL/GenBank/DDBJ databases">
        <title>Metabolic potential, ecology and presence of endohyphal bacteria is reflected in genomic diversity of Mucoromycotina.</title>
        <authorList>
            <person name="Muszewska A."/>
            <person name="Okrasinska A."/>
            <person name="Steczkiewicz K."/>
            <person name="Drgas O."/>
            <person name="Orlowska M."/>
            <person name="Perlinska-Lenart U."/>
            <person name="Aleksandrzak-Piekarczyk T."/>
            <person name="Szatraj K."/>
            <person name="Zielenkiewicz U."/>
            <person name="Pilsyk S."/>
            <person name="Malc E."/>
            <person name="Mieczkowski P."/>
            <person name="Kruszewska J.S."/>
            <person name="Biernat P."/>
            <person name="Pawlowska J."/>
        </authorList>
    </citation>
    <scope>NUCLEOTIDE SEQUENCE</scope>
    <source>
        <strain evidence="9">WA0000017839</strain>
    </source>
</reference>
<accession>A0A8H7R046</accession>
<dbReference type="PANTHER" id="PTHR19932:SF10">
    <property type="entry name" value="WD REPEAT AND HMG-BOX DNA-BINDING PROTEIN 1"/>
    <property type="match status" value="1"/>
</dbReference>
<dbReference type="PROSITE" id="PS50294">
    <property type="entry name" value="WD_REPEATS_REGION"/>
    <property type="match status" value="2"/>
</dbReference>
<evidence type="ECO:0000256" key="4">
    <source>
        <dbReference type="ARBA" id="ARBA00023242"/>
    </source>
</evidence>
<evidence type="ECO:0000259" key="8">
    <source>
        <dbReference type="Pfam" id="PF24817"/>
    </source>
</evidence>
<evidence type="ECO:0000313" key="10">
    <source>
        <dbReference type="Proteomes" id="UP000603453"/>
    </source>
</evidence>
<dbReference type="Pfam" id="PF20946">
    <property type="entry name" value="Ctf4_C"/>
    <property type="match status" value="1"/>
</dbReference>